<dbReference type="EMBL" id="CP029426">
    <property type="protein sequence ID" value="AWM01344.1"/>
    <property type="molecule type" value="Genomic_DNA"/>
</dbReference>
<sequence>MADWQPLFLLGALGAIAPEVVRQVNVLRNGGTYTWSPSLIFFSLVYAAIAGVVAAILPSANLYSAFYNGISTDVLIGKAHAAAAGNRRRKTSQTKEAGAEAAPARLSPYHSFLDAL</sequence>
<reference evidence="2 3" key="1">
    <citation type="journal article" date="2017" name="Syst. Appl. Microbiol.">
        <title>Soybeans inoculated with root zone soils of Canadian native legumes harbour diverse and novel Bradyrhizobium spp. that possess agricultural potential.</title>
        <authorList>
            <person name="Bromfield E.S.P."/>
            <person name="Cloutier S."/>
            <person name="Tambong J.T."/>
            <person name="Tran Thi T.V."/>
        </authorList>
    </citation>
    <scope>NUCLEOTIDE SEQUENCE [LARGE SCALE GENOMIC DNA]</scope>
    <source>
        <strain evidence="2 3">39S1MB</strain>
    </source>
</reference>
<name>A0A2U8PUC7_9BRAD</name>
<protein>
    <submittedName>
        <fullName evidence="2">Uncharacterized protein</fullName>
    </submittedName>
</protein>
<dbReference type="AlphaFoldDB" id="A0A2U8PUC7"/>
<organism evidence="2 3">
    <name type="scientific">Bradyrhizobium amphicarpaeae</name>
    <dbReference type="NCBI Taxonomy" id="1404768"/>
    <lineage>
        <taxon>Bacteria</taxon>
        <taxon>Pseudomonadati</taxon>
        <taxon>Pseudomonadota</taxon>
        <taxon>Alphaproteobacteria</taxon>
        <taxon>Hyphomicrobiales</taxon>
        <taxon>Nitrobacteraceae</taxon>
        <taxon>Bradyrhizobium</taxon>
    </lineage>
</organism>
<proteinExistence type="predicted"/>
<accession>A0A2U8PUC7</accession>
<keyword evidence="1" id="KW-1133">Transmembrane helix</keyword>
<evidence type="ECO:0000256" key="1">
    <source>
        <dbReference type="SAM" id="Phobius"/>
    </source>
</evidence>
<dbReference type="RefSeq" id="WP_094890352.1">
    <property type="nucleotide sequence ID" value="NZ_CP029426.2"/>
</dbReference>
<gene>
    <name evidence="2" type="ORF">CIT40_15740</name>
</gene>
<keyword evidence="3" id="KW-1185">Reference proteome</keyword>
<keyword evidence="1" id="KW-0472">Membrane</keyword>
<dbReference type="KEGG" id="brq:CIT40_15740"/>
<keyword evidence="1" id="KW-0812">Transmembrane</keyword>
<reference evidence="2 3" key="2">
    <citation type="journal article" date="2019" name="Int. J. Syst. Evol. Microbiol.">
        <title>Description and complete genome sequence of Bradyrhizobium amphicarpaeae sp. nov., harbouring photosystem and nitrogen-fixation genes.</title>
        <authorList>
            <person name="Bromfield E.S.P."/>
            <person name="Cloutier S."/>
            <person name="Nguyen H.D.T."/>
        </authorList>
    </citation>
    <scope>NUCLEOTIDE SEQUENCE [LARGE SCALE GENOMIC DNA]</scope>
    <source>
        <strain evidence="2 3">39S1MB</strain>
    </source>
</reference>
<dbReference type="Proteomes" id="UP000215884">
    <property type="component" value="Chromosome"/>
</dbReference>
<evidence type="ECO:0000313" key="3">
    <source>
        <dbReference type="Proteomes" id="UP000215884"/>
    </source>
</evidence>
<feature type="transmembrane region" description="Helical" evidence="1">
    <location>
        <begin position="38"/>
        <end position="57"/>
    </location>
</feature>
<evidence type="ECO:0000313" key="2">
    <source>
        <dbReference type="EMBL" id="AWM01344.1"/>
    </source>
</evidence>